<evidence type="ECO:0000256" key="1">
    <source>
        <dbReference type="ARBA" id="ARBA00004496"/>
    </source>
</evidence>
<comment type="caution">
    <text evidence="7">The sequence shown here is derived from an EMBL/GenBank/DDBJ whole genome shotgun (WGS) entry which is preliminary data.</text>
</comment>
<dbReference type="GO" id="GO:0006282">
    <property type="term" value="P:regulation of DNA repair"/>
    <property type="evidence" value="ECO:0007669"/>
    <property type="project" value="UniProtKB-UniRule"/>
</dbReference>
<dbReference type="InterPro" id="IPR053924">
    <property type="entry name" value="RecX_HTH_2nd"/>
</dbReference>
<dbReference type="Pfam" id="PF02631">
    <property type="entry name" value="RecX_HTH2"/>
    <property type="match status" value="1"/>
</dbReference>
<keyword evidence="4 5" id="KW-0963">Cytoplasm</keyword>
<evidence type="ECO:0000259" key="6">
    <source>
        <dbReference type="Pfam" id="PF02631"/>
    </source>
</evidence>
<dbReference type="AlphaFoldDB" id="A0A940IH88"/>
<organism evidence="7 8">
    <name type="scientific">Candidatus Cryptobacteroides gallistercoris</name>
    <dbReference type="NCBI Taxonomy" id="2840765"/>
    <lineage>
        <taxon>Bacteria</taxon>
        <taxon>Pseudomonadati</taxon>
        <taxon>Bacteroidota</taxon>
        <taxon>Bacteroidia</taxon>
        <taxon>Bacteroidales</taxon>
        <taxon>Candidatus Cryptobacteroides</taxon>
    </lineage>
</organism>
<protein>
    <recommendedName>
        <fullName evidence="3 5">Regulatory protein RecX</fullName>
    </recommendedName>
</protein>
<evidence type="ECO:0000256" key="4">
    <source>
        <dbReference type="ARBA" id="ARBA00022490"/>
    </source>
</evidence>
<name>A0A940IH88_9BACT</name>
<reference evidence="7" key="1">
    <citation type="submission" date="2020-10" db="EMBL/GenBank/DDBJ databases">
        <authorList>
            <person name="Gilroy R."/>
        </authorList>
    </citation>
    <scope>NUCLEOTIDE SEQUENCE</scope>
    <source>
        <strain evidence="7">F1-3629</strain>
    </source>
</reference>
<dbReference type="PANTHER" id="PTHR33602">
    <property type="entry name" value="REGULATORY PROTEIN RECX FAMILY PROTEIN"/>
    <property type="match status" value="1"/>
</dbReference>
<comment type="similarity">
    <text evidence="2 5">Belongs to the RecX family.</text>
</comment>
<feature type="domain" description="RecX second three-helical" evidence="6">
    <location>
        <begin position="66"/>
        <end position="107"/>
    </location>
</feature>
<sequence length="181" mass="20090">MKRETAYLRILDRMRMLCSRREYCSSDIRGKIMASLAKSCPDIPENEIESMAAGAMSVLIADKYVDDSRYAAAYARDKSSISGWGPLKIRRALALKGLGRETIEEALAAADTEAASARMEKVLGTKLRSLISAGNNYRQKPETEGKSAEFAIRMKMLRFAASRGYGYEEAASVIERLMSEL</sequence>
<evidence type="ECO:0000256" key="5">
    <source>
        <dbReference type="HAMAP-Rule" id="MF_01114"/>
    </source>
</evidence>
<dbReference type="InterPro" id="IPR036388">
    <property type="entry name" value="WH-like_DNA-bd_sf"/>
</dbReference>
<reference evidence="7" key="2">
    <citation type="journal article" date="2021" name="PeerJ">
        <title>Extensive microbial diversity within the chicken gut microbiome revealed by metagenomics and culture.</title>
        <authorList>
            <person name="Gilroy R."/>
            <person name="Ravi A."/>
            <person name="Getino M."/>
            <person name="Pursley I."/>
            <person name="Horton D.L."/>
            <person name="Alikhan N.F."/>
            <person name="Baker D."/>
            <person name="Gharbi K."/>
            <person name="Hall N."/>
            <person name="Watson M."/>
            <person name="Adriaenssens E.M."/>
            <person name="Foster-Nyarko E."/>
            <person name="Jarju S."/>
            <person name="Secka A."/>
            <person name="Antonio M."/>
            <person name="Oren A."/>
            <person name="Chaudhuri R.R."/>
            <person name="La Ragione R."/>
            <person name="Hildebrand F."/>
            <person name="Pallen M.J."/>
        </authorList>
    </citation>
    <scope>NUCLEOTIDE SEQUENCE</scope>
    <source>
        <strain evidence="7">F1-3629</strain>
    </source>
</reference>
<proteinExistence type="inferred from homology"/>
<dbReference type="HAMAP" id="MF_01114">
    <property type="entry name" value="RecX"/>
    <property type="match status" value="1"/>
</dbReference>
<evidence type="ECO:0000313" key="8">
    <source>
        <dbReference type="Proteomes" id="UP000771749"/>
    </source>
</evidence>
<dbReference type="GO" id="GO:0005737">
    <property type="term" value="C:cytoplasm"/>
    <property type="evidence" value="ECO:0007669"/>
    <property type="project" value="UniProtKB-SubCell"/>
</dbReference>
<comment type="subcellular location">
    <subcellularLocation>
        <location evidence="1 5">Cytoplasm</location>
    </subcellularLocation>
</comment>
<dbReference type="InterPro" id="IPR003783">
    <property type="entry name" value="Regulatory_RecX"/>
</dbReference>
<gene>
    <name evidence="5" type="primary">recX</name>
    <name evidence="7" type="ORF">IAC07_08445</name>
</gene>
<comment type="function">
    <text evidence="5">Modulates RecA activity.</text>
</comment>
<evidence type="ECO:0000313" key="7">
    <source>
        <dbReference type="EMBL" id="MBO8454732.1"/>
    </source>
</evidence>
<evidence type="ECO:0000256" key="3">
    <source>
        <dbReference type="ARBA" id="ARBA00018111"/>
    </source>
</evidence>
<accession>A0A940IH88</accession>
<evidence type="ECO:0000256" key="2">
    <source>
        <dbReference type="ARBA" id="ARBA00009695"/>
    </source>
</evidence>
<dbReference type="Proteomes" id="UP000771749">
    <property type="component" value="Unassembled WGS sequence"/>
</dbReference>
<dbReference type="EMBL" id="JADIMJ010000128">
    <property type="protein sequence ID" value="MBO8454732.1"/>
    <property type="molecule type" value="Genomic_DNA"/>
</dbReference>
<dbReference type="PANTHER" id="PTHR33602:SF1">
    <property type="entry name" value="REGULATORY PROTEIN RECX FAMILY PROTEIN"/>
    <property type="match status" value="1"/>
</dbReference>
<dbReference type="Gene3D" id="1.10.10.10">
    <property type="entry name" value="Winged helix-like DNA-binding domain superfamily/Winged helix DNA-binding domain"/>
    <property type="match status" value="1"/>
</dbReference>